<evidence type="ECO:0000256" key="1">
    <source>
        <dbReference type="SAM" id="Phobius"/>
    </source>
</evidence>
<organism evidence="2 3">
    <name type="scientific">Oceanobacillus picturae</name>
    <dbReference type="NCBI Taxonomy" id="171693"/>
    <lineage>
        <taxon>Bacteria</taxon>
        <taxon>Bacillati</taxon>
        <taxon>Bacillota</taxon>
        <taxon>Bacilli</taxon>
        <taxon>Bacillales</taxon>
        <taxon>Bacillaceae</taxon>
        <taxon>Oceanobacillus</taxon>
    </lineage>
</organism>
<dbReference type="Proteomes" id="UP000028863">
    <property type="component" value="Unassembled WGS sequence"/>
</dbReference>
<dbReference type="AlphaFoldDB" id="W9ACZ4"/>
<protein>
    <recommendedName>
        <fullName evidence="4">ABC-2 family transporter protein</fullName>
    </recommendedName>
</protein>
<comment type="caution">
    <text evidence="2">The sequence shown here is derived from an EMBL/GenBank/DDBJ whole genome shotgun (WGS) entry which is preliminary data.</text>
</comment>
<dbReference type="Pfam" id="PF13346">
    <property type="entry name" value="ABC2_membrane_5"/>
    <property type="match status" value="1"/>
</dbReference>
<reference evidence="2" key="2">
    <citation type="submission" date="2014-03" db="EMBL/GenBank/DDBJ databases">
        <authorList>
            <person name="Urmite Genomes"/>
        </authorList>
    </citation>
    <scope>NUCLEOTIDE SEQUENCE</scope>
    <source>
        <strain evidence="2">S1</strain>
    </source>
</reference>
<proteinExistence type="predicted"/>
<dbReference type="RefSeq" id="WP_036575348.1">
    <property type="nucleotide sequence ID" value="NZ_CABLBW010000001.1"/>
</dbReference>
<feature type="transmembrane region" description="Helical" evidence="1">
    <location>
        <begin position="34"/>
        <end position="52"/>
    </location>
</feature>
<keyword evidence="1" id="KW-0812">Transmembrane</keyword>
<dbReference type="eggNOG" id="ENOG503465T">
    <property type="taxonomic scope" value="Bacteria"/>
</dbReference>
<gene>
    <name evidence="2" type="ORF">BN988_01884</name>
</gene>
<feature type="transmembrane region" description="Helical" evidence="1">
    <location>
        <begin position="114"/>
        <end position="133"/>
    </location>
</feature>
<dbReference type="EMBL" id="CCAX010000001">
    <property type="protein sequence ID" value="CDO03373.1"/>
    <property type="molecule type" value="Genomic_DNA"/>
</dbReference>
<accession>W9ACZ4</accession>
<feature type="transmembrane region" description="Helical" evidence="1">
    <location>
        <begin position="145"/>
        <end position="166"/>
    </location>
</feature>
<evidence type="ECO:0000313" key="2">
    <source>
        <dbReference type="EMBL" id="CDO03373.1"/>
    </source>
</evidence>
<keyword evidence="3" id="KW-1185">Reference proteome</keyword>
<dbReference type="InterPro" id="IPR025699">
    <property type="entry name" value="ABC2_memb-like"/>
</dbReference>
<reference evidence="2" key="1">
    <citation type="submission" date="2014-03" db="EMBL/GenBank/DDBJ databases">
        <title>Draft genome sequencing of Oceanobacillus picturae strain S1 isolated from human gut.</title>
        <authorList>
            <person name="Croce O."/>
            <person name="Lagier J.C."/>
            <person name="Raoult D."/>
        </authorList>
    </citation>
    <scope>NUCLEOTIDE SEQUENCE [LARGE SCALE GENOMIC DNA]</scope>
    <source>
        <strain evidence="2">S1</strain>
    </source>
</reference>
<sequence>MLHFVKYDLMMPTWGAILGFLFIIPLFYAVMFPLFFIFVSCVLAITVGLFYSDQREKSKLYMSSLPVNRVSIVRGRYVSILMVSICFVLYQSIWGRILSLTLENNYYVYSWKNMLVLLCIAILIEVVAIPIYYGLSSFIMATGNLAFLFFLSIIFILPPLTNVLGMEYEIIFNDLDPGFVLLVEKYIPFQPYVTVSLVTATLFYLSLKLSELLFVKKAKVS</sequence>
<evidence type="ECO:0000313" key="3">
    <source>
        <dbReference type="Proteomes" id="UP000028863"/>
    </source>
</evidence>
<dbReference type="STRING" id="171693.BN988_01884"/>
<keyword evidence="1" id="KW-1133">Transmembrane helix</keyword>
<feature type="transmembrane region" description="Helical" evidence="1">
    <location>
        <begin position="73"/>
        <end position="94"/>
    </location>
</feature>
<keyword evidence="1" id="KW-0472">Membrane</keyword>
<name>W9ACZ4_9BACI</name>
<feature type="transmembrane region" description="Helical" evidence="1">
    <location>
        <begin position="186"/>
        <end position="207"/>
    </location>
</feature>
<evidence type="ECO:0008006" key="4">
    <source>
        <dbReference type="Google" id="ProtNLM"/>
    </source>
</evidence>